<accession>A0ABV1GER8</accession>
<organism evidence="1 2">
    <name type="scientific">Ruthenibacterium intestinale</name>
    <dbReference type="NCBI Taxonomy" id="3133163"/>
    <lineage>
        <taxon>Bacteria</taxon>
        <taxon>Bacillati</taxon>
        <taxon>Bacillota</taxon>
        <taxon>Clostridia</taxon>
        <taxon>Eubacteriales</taxon>
        <taxon>Oscillospiraceae</taxon>
        <taxon>Ruthenibacterium</taxon>
    </lineage>
</organism>
<evidence type="ECO:0000313" key="1">
    <source>
        <dbReference type="EMBL" id="MEQ2520342.1"/>
    </source>
</evidence>
<comment type="caution">
    <text evidence="1">The sequence shown here is derived from an EMBL/GenBank/DDBJ whole genome shotgun (WGS) entry which is preliminary data.</text>
</comment>
<name>A0ABV1GER8_9FIRM</name>
<gene>
    <name evidence="1" type="ORF">WMO24_07855</name>
</gene>
<evidence type="ECO:0008006" key="3">
    <source>
        <dbReference type="Google" id="ProtNLM"/>
    </source>
</evidence>
<dbReference type="Proteomes" id="UP001477672">
    <property type="component" value="Unassembled WGS sequence"/>
</dbReference>
<evidence type="ECO:0000313" key="2">
    <source>
        <dbReference type="Proteomes" id="UP001477672"/>
    </source>
</evidence>
<dbReference type="RefSeq" id="WP_349215840.1">
    <property type="nucleotide sequence ID" value="NZ_JBBMFA010000085.1"/>
</dbReference>
<dbReference type="EMBL" id="JBBMFA010000085">
    <property type="protein sequence ID" value="MEQ2520342.1"/>
    <property type="molecule type" value="Genomic_DNA"/>
</dbReference>
<sequence>MPFLVTDSASPLAFETLPALKVTEFYGQPRRGEVYSYLRCYVHKGALHYSVTVFDGEPPATARIGLAVTADDTARRYLFAVLAKDAPCQLALYEDDVLRQTLTAPCVRQLAGQDEQGEYWGAESVLEADVFQTWFGCAPHAGMLLPGNVFLFDRTETAFGAAFPVPAGGPVPTSRGFDSLLVVPY</sequence>
<keyword evidence="2" id="KW-1185">Reference proteome</keyword>
<reference evidence="1 2" key="1">
    <citation type="submission" date="2024-03" db="EMBL/GenBank/DDBJ databases">
        <title>Human intestinal bacterial collection.</title>
        <authorList>
            <person name="Pauvert C."/>
            <person name="Hitch T.C.A."/>
            <person name="Clavel T."/>
        </authorList>
    </citation>
    <scope>NUCLEOTIDE SEQUENCE [LARGE SCALE GENOMIC DNA]</scope>
    <source>
        <strain evidence="1 2">CLA-JM-H11</strain>
    </source>
</reference>
<proteinExistence type="predicted"/>
<protein>
    <recommendedName>
        <fullName evidence="3">Carbohydrate-binding domain-containing protein</fullName>
    </recommendedName>
</protein>